<dbReference type="RefSeq" id="WP_047092920.1">
    <property type="nucleotide sequence ID" value="NZ_LBHU01000001.1"/>
</dbReference>
<feature type="transmembrane region" description="Helical" evidence="5">
    <location>
        <begin position="108"/>
        <end position="128"/>
    </location>
</feature>
<feature type="transmembrane region" description="Helical" evidence="5">
    <location>
        <begin position="12"/>
        <end position="45"/>
    </location>
</feature>
<feature type="transmembrane region" description="Helical" evidence="5">
    <location>
        <begin position="208"/>
        <end position="226"/>
    </location>
</feature>
<dbReference type="InterPro" id="IPR051598">
    <property type="entry name" value="TSUP/Inactive_protease-like"/>
</dbReference>
<name>A0A0H0XSW8_9SPHN</name>
<comment type="subcellular location">
    <subcellularLocation>
        <location evidence="5">Cell membrane</location>
        <topology evidence="5">Multi-pass membrane protein</topology>
    </subcellularLocation>
    <subcellularLocation>
        <location evidence="1">Membrane</location>
        <topology evidence="1">Multi-pass membrane protein</topology>
    </subcellularLocation>
</comment>
<dbReference type="GO" id="GO:0005886">
    <property type="term" value="C:plasma membrane"/>
    <property type="evidence" value="ECO:0007669"/>
    <property type="project" value="UniProtKB-SubCell"/>
</dbReference>
<dbReference type="PANTHER" id="PTHR43701:SF12">
    <property type="entry name" value="MEMBRANE TRANSPORTER PROTEIN YTNM-RELATED"/>
    <property type="match status" value="1"/>
</dbReference>
<dbReference type="InterPro" id="IPR002781">
    <property type="entry name" value="TM_pro_TauE-like"/>
</dbReference>
<evidence type="ECO:0000313" key="7">
    <source>
        <dbReference type="Proteomes" id="UP000053455"/>
    </source>
</evidence>
<organism evidence="6 7">
    <name type="scientific">Aurantiacibacter marinus</name>
    <dbReference type="NCBI Taxonomy" id="874156"/>
    <lineage>
        <taxon>Bacteria</taxon>
        <taxon>Pseudomonadati</taxon>
        <taxon>Pseudomonadota</taxon>
        <taxon>Alphaproteobacteria</taxon>
        <taxon>Sphingomonadales</taxon>
        <taxon>Erythrobacteraceae</taxon>
        <taxon>Aurantiacibacter</taxon>
    </lineage>
</organism>
<gene>
    <name evidence="6" type="ORF">AAV99_06200</name>
</gene>
<evidence type="ECO:0000256" key="2">
    <source>
        <dbReference type="ARBA" id="ARBA00022692"/>
    </source>
</evidence>
<protein>
    <recommendedName>
        <fullName evidence="5">Probable membrane transporter protein</fullName>
    </recommendedName>
</protein>
<feature type="transmembrane region" description="Helical" evidence="5">
    <location>
        <begin position="81"/>
        <end position="102"/>
    </location>
</feature>
<keyword evidence="4 5" id="KW-0472">Membrane</keyword>
<dbReference type="PANTHER" id="PTHR43701">
    <property type="entry name" value="MEMBRANE TRANSPORTER PROTEIN MJ0441-RELATED"/>
    <property type="match status" value="1"/>
</dbReference>
<dbReference type="STRING" id="874156.GCA_001021555_00031"/>
<keyword evidence="7" id="KW-1185">Reference proteome</keyword>
<sequence length="254" mass="26073">MIDMFHNGLAEILPFIAIGFAAQLVDGAIGMAFGAVATSLLIGVLDVSPAQASYRVHIIKCFTSAASGVSHALNGNIEKRLLVKLILPGVIGGAMGAYGLVWIDGDAIKPYVFAYLGLLGIILVLKGIRGNTKRRVPRTAEPLAFAGGLLDAVGGGGWGPVVSSGLMLQGAEPRKVIGSVNSAEFFVAIATSSAFISHFGLAHLAGPTLGLLIGGVAAAPFGALVTRLLPAPVIMVLVGSILTLTMLYWLFPSA</sequence>
<reference evidence="6 7" key="1">
    <citation type="submission" date="2015-04" db="EMBL/GenBank/DDBJ databases">
        <title>The draft genome sequence of Erythrobacter marinus HWDM-33.</title>
        <authorList>
            <person name="Zhuang L."/>
            <person name="Liu Y."/>
            <person name="Shao Z."/>
        </authorList>
    </citation>
    <scope>NUCLEOTIDE SEQUENCE [LARGE SCALE GENOMIC DNA]</scope>
    <source>
        <strain evidence="6 7">HWDM-33</strain>
    </source>
</reference>
<accession>A0A0H0XSW8</accession>
<comment type="similarity">
    <text evidence="5">Belongs to the 4-toluene sulfonate uptake permease (TSUP) (TC 2.A.102) family.</text>
</comment>
<evidence type="ECO:0000313" key="6">
    <source>
        <dbReference type="EMBL" id="KLI65042.1"/>
    </source>
</evidence>
<feature type="transmembrane region" description="Helical" evidence="5">
    <location>
        <begin position="233"/>
        <end position="251"/>
    </location>
</feature>
<keyword evidence="5" id="KW-1003">Cell membrane</keyword>
<dbReference type="PATRIC" id="fig|874156.12.peg.1278"/>
<proteinExistence type="inferred from homology"/>
<evidence type="ECO:0000256" key="1">
    <source>
        <dbReference type="ARBA" id="ARBA00004141"/>
    </source>
</evidence>
<keyword evidence="3 5" id="KW-1133">Transmembrane helix</keyword>
<dbReference type="EMBL" id="LBHU01000001">
    <property type="protein sequence ID" value="KLI65042.1"/>
    <property type="molecule type" value="Genomic_DNA"/>
</dbReference>
<evidence type="ECO:0000256" key="3">
    <source>
        <dbReference type="ARBA" id="ARBA00022989"/>
    </source>
</evidence>
<comment type="caution">
    <text evidence="6">The sequence shown here is derived from an EMBL/GenBank/DDBJ whole genome shotgun (WGS) entry which is preliminary data.</text>
</comment>
<evidence type="ECO:0000256" key="5">
    <source>
        <dbReference type="RuleBase" id="RU363041"/>
    </source>
</evidence>
<dbReference type="AlphaFoldDB" id="A0A0H0XSW8"/>
<evidence type="ECO:0000256" key="4">
    <source>
        <dbReference type="ARBA" id="ARBA00023136"/>
    </source>
</evidence>
<dbReference type="Proteomes" id="UP000053455">
    <property type="component" value="Unassembled WGS sequence"/>
</dbReference>
<dbReference type="OrthoDB" id="45564at2"/>
<dbReference type="Pfam" id="PF01925">
    <property type="entry name" value="TauE"/>
    <property type="match status" value="1"/>
</dbReference>
<keyword evidence="2 5" id="KW-0812">Transmembrane</keyword>